<feature type="compositionally biased region" description="Basic and acidic residues" evidence="7">
    <location>
        <begin position="291"/>
        <end position="315"/>
    </location>
</feature>
<reference evidence="9 10" key="1">
    <citation type="submission" date="2024-01" db="EMBL/GenBank/DDBJ databases">
        <title>A draft genome for the cacao thread blight pathogen Marasmiellus scandens.</title>
        <authorList>
            <person name="Baruah I.K."/>
            <person name="Leung J."/>
            <person name="Bukari Y."/>
            <person name="Amoako-Attah I."/>
            <person name="Meinhardt L.W."/>
            <person name="Bailey B.A."/>
            <person name="Cohen S.P."/>
        </authorList>
    </citation>
    <scope>NUCLEOTIDE SEQUENCE [LARGE SCALE GENOMIC DNA]</scope>
    <source>
        <strain evidence="9 10">GH-19</strain>
    </source>
</reference>
<feature type="region of interest" description="Disordered" evidence="7">
    <location>
        <begin position="1167"/>
        <end position="1243"/>
    </location>
</feature>
<dbReference type="InterPro" id="IPR039727">
    <property type="entry name" value="SE/Ars2"/>
</dbReference>
<feature type="region of interest" description="Disordered" evidence="7">
    <location>
        <begin position="29"/>
        <end position="100"/>
    </location>
</feature>
<feature type="compositionally biased region" description="Polar residues" evidence="7">
    <location>
        <begin position="640"/>
        <end position="651"/>
    </location>
</feature>
<feature type="region of interest" description="Disordered" evidence="7">
    <location>
        <begin position="944"/>
        <end position="978"/>
    </location>
</feature>
<dbReference type="PANTHER" id="PTHR13165">
    <property type="entry name" value="ARSENITE-RESISTANCE PROTEIN 2"/>
    <property type="match status" value="1"/>
</dbReference>
<evidence type="ECO:0000313" key="9">
    <source>
        <dbReference type="EMBL" id="KAK7471129.1"/>
    </source>
</evidence>
<feature type="compositionally biased region" description="Acidic residues" evidence="7">
    <location>
        <begin position="1233"/>
        <end position="1243"/>
    </location>
</feature>
<comment type="similarity">
    <text evidence="3">Belongs to the ESF2/ABP1 family.</text>
</comment>
<comment type="similarity">
    <text evidence="2">Belongs to the ARS2 family.</text>
</comment>
<gene>
    <name evidence="9" type="ORF">VKT23_002543</name>
</gene>
<keyword evidence="6" id="KW-0863">Zinc-finger</keyword>
<feature type="compositionally biased region" description="Acidic residues" evidence="7">
    <location>
        <begin position="72"/>
        <end position="85"/>
    </location>
</feature>
<evidence type="ECO:0000259" key="8">
    <source>
        <dbReference type="PROSITE" id="PS50157"/>
    </source>
</evidence>
<feature type="compositionally biased region" description="Basic and acidic residues" evidence="7">
    <location>
        <begin position="535"/>
        <end position="548"/>
    </location>
</feature>
<dbReference type="SUPFAM" id="SSF54928">
    <property type="entry name" value="RNA-binding domain, RBD"/>
    <property type="match status" value="1"/>
</dbReference>
<dbReference type="Proteomes" id="UP001498398">
    <property type="component" value="Unassembled WGS sequence"/>
</dbReference>
<dbReference type="InterPro" id="IPR012677">
    <property type="entry name" value="Nucleotide-bd_a/b_plait_sf"/>
</dbReference>
<dbReference type="InterPro" id="IPR007042">
    <property type="entry name" value="SERRATE/Ars2_C"/>
</dbReference>
<feature type="region of interest" description="Disordered" evidence="7">
    <location>
        <begin position="1105"/>
        <end position="1127"/>
    </location>
</feature>
<evidence type="ECO:0000256" key="1">
    <source>
        <dbReference type="ARBA" id="ARBA00004604"/>
    </source>
</evidence>
<dbReference type="Gene3D" id="3.30.70.330">
    <property type="match status" value="1"/>
</dbReference>
<feature type="domain" description="C2H2-type" evidence="8">
    <location>
        <begin position="1034"/>
        <end position="1058"/>
    </location>
</feature>
<dbReference type="CDD" id="cd12263">
    <property type="entry name" value="RRM_ABT1_like"/>
    <property type="match status" value="1"/>
</dbReference>
<feature type="compositionally biased region" description="Basic and acidic residues" evidence="7">
    <location>
        <begin position="60"/>
        <end position="71"/>
    </location>
</feature>
<dbReference type="InterPro" id="IPR035979">
    <property type="entry name" value="RBD_domain_sf"/>
</dbReference>
<keyword evidence="10" id="KW-1185">Reference proteome</keyword>
<sequence length="1243" mass="141457">MNVLLDVVDFILRILVVRLLSSNYRLTKTKMPKSPSASPQRESREKYEGESDSESSKFSNENRVDENHAPDNDEEIEDNDEDDSQLGEGMDPEGFSGPAEKVVKPLTPEALAAFKAAQERTGVVYISRIPPGMRPSKVRHLMSAHGEIGRVYLQQEDPKRAYLRRKYTATKKVHFTEGWVEFKDKKIARSVAEMLNAQPIGGKKGTRWRDDVWTMKYLPKFKWSMLTEQIAHEAAVHTAKLRVELSQSRQEQKDYLKNVELARVLEKRVERKKEKGEEMVLKPLPQPKKRRTEDAEGEKKKKARNEGQDTDKHLDSALGELGGSLHHEQRVEAPLSSSLPTLTPSARDLQRSVLHYARPLYVPGSDQPFSSRLLFLSQFFSLLKMSSWSSSYPPPPRRSRSRSPRGSYLPRDAAYPPDSYRDYEYDRDRNYSGYDRSYEYGRRGRSRSPVDETGRKRRRSPSPYDRDRYEPRPRYNDDYDTHSRGYGYSPTRRGLPPGRRPPPDPHTFDYPASLKQYADWFRYFYPQQAQEEDNADKAAEHEANDGTKPRNGIKSRWEKYKKDFAASQLQTMFDHHKKSPWFWEKYNPAPEFVRLRARVRKEGWKGRLSTFLHDLESGKFDPDLNEPETEAALGKENVANGENSTEASNNVDEPKATVDDDMQFNMEAEDDAVDNDNRGDANGKTGGDNKRNSKGEEEIAVPPEGNQVMIRTIPPDIGRLKLEESIKTIPGFIHLALGDPLQKRNYYRAGWIRFTDDADMPTVMTELQERKIEGFKLHVSHNTKPFVNKIRCAPEVASRPERMEKDLANAKVLASILEEEAAKLRRKKMESLEFTKSEGEDAEGEGEDTSMEENDDGDEEEPAERGSDAVDRRVEKIMADMRDQGLVDSSDETAYEIKRTEVALDLYIAYLRAAFHACYYCSVVTDHLEELQRKCVKHVRKPLRTTPDEKSAENERDKKNAEDDPEEKSAEKDVKSSKRTDRTDDRWLDWLDSKIALLINRDGVDPRDYGGKNPEEELAKIVEPHIKQEDEGKFRCRTCSKLFKATSFVEKHIANKHSELVKALDEIPYFNNFALDPHRIQPFAHPPPAVGNSQQAPPQAFGIQVQGNHGQYHPGYPPAGYPPPGNGYWPDPRGYFYDPASYPGAPPPRRDEATNARRLSDRITGYADIPANAGLPPKPTPAALDSALSSGNGNQRKGRGGQPGGPPPPPPPDAKEDPRAAAGRRVSYHDMDLVAEGDVELSY</sequence>
<feature type="region of interest" description="Disordered" evidence="7">
    <location>
        <begin position="387"/>
        <end position="509"/>
    </location>
</feature>
<feature type="region of interest" description="Disordered" evidence="7">
    <location>
        <begin position="272"/>
        <end position="318"/>
    </location>
</feature>
<dbReference type="InterPro" id="IPR021933">
    <property type="entry name" value="SERRATE/Ars2_N"/>
</dbReference>
<feature type="region of interest" description="Disordered" evidence="7">
    <location>
        <begin position="531"/>
        <end position="555"/>
    </location>
</feature>
<feature type="compositionally biased region" description="Basic and acidic residues" evidence="7">
    <location>
        <begin position="419"/>
        <end position="454"/>
    </location>
</feature>
<feature type="compositionally biased region" description="Basic and acidic residues" evidence="7">
    <location>
        <begin position="946"/>
        <end position="978"/>
    </location>
</feature>
<proteinExistence type="inferred from homology"/>
<dbReference type="PROSITE" id="PS50157">
    <property type="entry name" value="ZINC_FINGER_C2H2_2"/>
    <property type="match status" value="1"/>
</dbReference>
<dbReference type="EMBL" id="JBANRG010000002">
    <property type="protein sequence ID" value="KAK7471129.1"/>
    <property type="molecule type" value="Genomic_DNA"/>
</dbReference>
<feature type="region of interest" description="Disordered" evidence="7">
    <location>
        <begin position="832"/>
        <end position="871"/>
    </location>
</feature>
<keyword evidence="4" id="KW-0539">Nucleus</keyword>
<name>A0ABR1K2I7_9AGAR</name>
<evidence type="ECO:0000256" key="5">
    <source>
        <dbReference type="ARBA" id="ARBA00032634"/>
    </source>
</evidence>
<feature type="region of interest" description="Disordered" evidence="7">
    <location>
        <begin position="635"/>
        <end position="657"/>
    </location>
</feature>
<comment type="caution">
    <text evidence="9">The sequence shown here is derived from an EMBL/GenBank/DDBJ whole genome shotgun (WGS) entry which is preliminary data.</text>
</comment>
<evidence type="ECO:0000256" key="4">
    <source>
        <dbReference type="ARBA" id="ARBA00023242"/>
    </source>
</evidence>
<dbReference type="PROSITE" id="PS00028">
    <property type="entry name" value="ZINC_FINGER_C2H2_1"/>
    <property type="match status" value="1"/>
</dbReference>
<dbReference type="InterPro" id="IPR013087">
    <property type="entry name" value="Znf_C2H2_type"/>
</dbReference>
<dbReference type="Pfam" id="PF12066">
    <property type="entry name" value="SERRATE_Ars2_N"/>
    <property type="match status" value="1"/>
</dbReference>
<accession>A0ABR1K2I7</accession>
<dbReference type="PANTHER" id="PTHR13165:SF0">
    <property type="entry name" value="SERRATE RNA EFFECTOR MOLECULE HOMOLOG"/>
    <property type="match status" value="1"/>
</dbReference>
<feature type="compositionally biased region" description="Basic and acidic residues" evidence="7">
    <location>
        <begin position="675"/>
        <end position="697"/>
    </location>
</feature>
<evidence type="ECO:0000256" key="3">
    <source>
        <dbReference type="ARBA" id="ARBA00005819"/>
    </source>
</evidence>
<organism evidence="9 10">
    <name type="scientific">Marasmiellus scandens</name>
    <dbReference type="NCBI Taxonomy" id="2682957"/>
    <lineage>
        <taxon>Eukaryota</taxon>
        <taxon>Fungi</taxon>
        <taxon>Dikarya</taxon>
        <taxon>Basidiomycota</taxon>
        <taxon>Agaricomycotina</taxon>
        <taxon>Agaricomycetes</taxon>
        <taxon>Agaricomycetidae</taxon>
        <taxon>Agaricales</taxon>
        <taxon>Marasmiineae</taxon>
        <taxon>Omphalotaceae</taxon>
        <taxon>Marasmiellus</taxon>
    </lineage>
</organism>
<evidence type="ECO:0000313" key="10">
    <source>
        <dbReference type="Proteomes" id="UP001498398"/>
    </source>
</evidence>
<dbReference type="InterPro" id="IPR034353">
    <property type="entry name" value="ABT1/ESF2_RRM"/>
</dbReference>
<evidence type="ECO:0000256" key="7">
    <source>
        <dbReference type="SAM" id="MobiDB-lite"/>
    </source>
</evidence>
<evidence type="ECO:0000256" key="6">
    <source>
        <dbReference type="PROSITE-ProRule" id="PRU00042"/>
    </source>
</evidence>
<feature type="compositionally biased region" description="Pro residues" evidence="7">
    <location>
        <begin position="1115"/>
        <end position="1125"/>
    </location>
</feature>
<dbReference type="Pfam" id="PF04959">
    <property type="entry name" value="ARS2"/>
    <property type="match status" value="1"/>
</dbReference>
<feature type="compositionally biased region" description="Basic and acidic residues" evidence="7">
    <location>
        <begin position="464"/>
        <end position="483"/>
    </location>
</feature>
<protein>
    <recommendedName>
        <fullName evidence="5">18S rRNA factor 2</fullName>
    </recommendedName>
</protein>
<comment type="subcellular location">
    <subcellularLocation>
        <location evidence="1">Nucleus</location>
        <location evidence="1">Nucleolus</location>
    </subcellularLocation>
</comment>
<feature type="region of interest" description="Disordered" evidence="7">
    <location>
        <begin position="669"/>
        <end position="701"/>
    </location>
</feature>
<feature type="compositionally biased region" description="Acidic residues" evidence="7">
    <location>
        <begin position="840"/>
        <end position="862"/>
    </location>
</feature>
<keyword evidence="6" id="KW-0862">Zinc</keyword>
<keyword evidence="6" id="KW-0479">Metal-binding</keyword>
<evidence type="ECO:0000256" key="2">
    <source>
        <dbReference type="ARBA" id="ARBA00005407"/>
    </source>
</evidence>